<feature type="transmembrane region" description="Helical" evidence="1">
    <location>
        <begin position="20"/>
        <end position="42"/>
    </location>
</feature>
<dbReference type="AlphaFoldDB" id="A0AAD8EGH8"/>
<gene>
    <name evidence="2" type="ORF">L9F63_017643</name>
</gene>
<sequence length="147" mass="16544">FIFSWGIYTCGYFILTRGVTASAAETLSFFAGALFVIIGIVFHREGKSVNLFQILGCTFVIIATLTYFEVLRKGVTCLVRKIRGPLNEGSDEIIDIPDFPVTVDPLESVHVRNFNDDEYSERDPHKLYLRNFIIDLKTKVDDDGAQG</sequence>
<evidence type="ECO:0000313" key="2">
    <source>
        <dbReference type="EMBL" id="KAJ9589049.1"/>
    </source>
</evidence>
<accession>A0AAD8EGH8</accession>
<organism evidence="2 3">
    <name type="scientific">Diploptera punctata</name>
    <name type="common">Pacific beetle cockroach</name>
    <dbReference type="NCBI Taxonomy" id="6984"/>
    <lineage>
        <taxon>Eukaryota</taxon>
        <taxon>Metazoa</taxon>
        <taxon>Ecdysozoa</taxon>
        <taxon>Arthropoda</taxon>
        <taxon>Hexapoda</taxon>
        <taxon>Insecta</taxon>
        <taxon>Pterygota</taxon>
        <taxon>Neoptera</taxon>
        <taxon>Polyneoptera</taxon>
        <taxon>Dictyoptera</taxon>
        <taxon>Blattodea</taxon>
        <taxon>Blaberoidea</taxon>
        <taxon>Blaberidae</taxon>
        <taxon>Diplopterinae</taxon>
        <taxon>Diploptera</taxon>
    </lineage>
</organism>
<proteinExistence type="predicted"/>
<keyword evidence="3" id="KW-1185">Reference proteome</keyword>
<feature type="non-terminal residue" evidence="2">
    <location>
        <position position="147"/>
    </location>
</feature>
<keyword evidence="1" id="KW-1133">Transmembrane helix</keyword>
<evidence type="ECO:0000256" key="1">
    <source>
        <dbReference type="SAM" id="Phobius"/>
    </source>
</evidence>
<reference evidence="2" key="1">
    <citation type="journal article" date="2023" name="IScience">
        <title>Live-bearing cockroach genome reveals convergent evolutionary mechanisms linked to viviparity in insects and beyond.</title>
        <authorList>
            <person name="Fouks B."/>
            <person name="Harrison M.C."/>
            <person name="Mikhailova A.A."/>
            <person name="Marchal E."/>
            <person name="English S."/>
            <person name="Carruthers M."/>
            <person name="Jennings E.C."/>
            <person name="Chiamaka E.L."/>
            <person name="Frigard R.A."/>
            <person name="Pippel M."/>
            <person name="Attardo G.M."/>
            <person name="Benoit J.B."/>
            <person name="Bornberg-Bauer E."/>
            <person name="Tobe S.S."/>
        </authorList>
    </citation>
    <scope>NUCLEOTIDE SEQUENCE</scope>
    <source>
        <strain evidence="2">Stay&amp;Tobe</strain>
    </source>
</reference>
<dbReference type="EMBL" id="JASPKZ010005284">
    <property type="protein sequence ID" value="KAJ9589049.1"/>
    <property type="molecule type" value="Genomic_DNA"/>
</dbReference>
<evidence type="ECO:0000313" key="3">
    <source>
        <dbReference type="Proteomes" id="UP001233999"/>
    </source>
</evidence>
<feature type="transmembrane region" description="Helical" evidence="1">
    <location>
        <begin position="49"/>
        <end position="68"/>
    </location>
</feature>
<dbReference type="Proteomes" id="UP001233999">
    <property type="component" value="Unassembled WGS sequence"/>
</dbReference>
<keyword evidence="1" id="KW-0812">Transmembrane</keyword>
<reference evidence="2" key="2">
    <citation type="submission" date="2023-05" db="EMBL/GenBank/DDBJ databases">
        <authorList>
            <person name="Fouks B."/>
        </authorList>
    </citation>
    <scope>NUCLEOTIDE SEQUENCE</scope>
    <source>
        <strain evidence="2">Stay&amp;Tobe</strain>
        <tissue evidence="2">Testes</tissue>
    </source>
</reference>
<protein>
    <submittedName>
        <fullName evidence="2">Uncharacterized protein</fullName>
    </submittedName>
</protein>
<name>A0AAD8EGH8_DIPPU</name>
<comment type="caution">
    <text evidence="2">The sequence shown here is derived from an EMBL/GenBank/DDBJ whole genome shotgun (WGS) entry which is preliminary data.</text>
</comment>
<keyword evidence="1" id="KW-0472">Membrane</keyword>